<evidence type="ECO:0000313" key="1">
    <source>
        <dbReference type="EMBL" id="BDL44454.1"/>
    </source>
</evidence>
<organism evidence="1 2">
    <name type="scientific">Akkermansia biwaensis</name>
    <dbReference type="NCBI Taxonomy" id="2946555"/>
    <lineage>
        <taxon>Bacteria</taxon>
        <taxon>Pseudomonadati</taxon>
        <taxon>Verrucomicrobiota</taxon>
        <taxon>Verrucomicrobiia</taxon>
        <taxon>Verrucomicrobiales</taxon>
        <taxon>Akkermansiaceae</taxon>
        <taxon>Akkermansia</taxon>
    </lineage>
</organism>
<keyword evidence="2" id="KW-1185">Reference proteome</keyword>
<dbReference type="EMBL" id="AP025943">
    <property type="protein sequence ID" value="BDL44454.1"/>
    <property type="molecule type" value="Genomic_DNA"/>
</dbReference>
<sequence length="92" mass="10232">MMEYTYAYCWLSGIIEFGRQVPDGALAIARAPKGSRKLRTAVSTWATHDHETNTLLVPGMPAALNPYHAIQAFRRFADLVDADLPREEGQPS</sequence>
<reference evidence="1" key="1">
    <citation type="submission" date="2022-06" db="EMBL/GenBank/DDBJ databases">
        <title>Akkermansia biwalacus sp. nov., an anaerobic mucin-degrading bacterium isolated from human intestine.</title>
        <authorList>
            <person name="Kobayashi Y."/>
            <person name="Inoue S."/>
            <person name="Kawahara T."/>
            <person name="Kohda N."/>
        </authorList>
    </citation>
    <scope>NUCLEOTIDE SEQUENCE</scope>
    <source>
        <strain evidence="1">WON2089</strain>
    </source>
</reference>
<gene>
    <name evidence="1" type="ORF">Abiwalacus_20280</name>
</gene>
<protein>
    <submittedName>
        <fullName evidence="1">Uncharacterized protein</fullName>
    </submittedName>
</protein>
<dbReference type="RefSeq" id="WP_067573229.1">
    <property type="nucleotide sequence ID" value="NZ_AP025943.1"/>
</dbReference>
<dbReference type="Proteomes" id="UP001062263">
    <property type="component" value="Chromosome"/>
</dbReference>
<evidence type="ECO:0000313" key="2">
    <source>
        <dbReference type="Proteomes" id="UP001062263"/>
    </source>
</evidence>
<accession>A0ABN6QL06</accession>
<name>A0ABN6QL06_9BACT</name>
<proteinExistence type="predicted"/>